<name>A0A0E9RKJ0_ANGAN</name>
<reference evidence="1" key="2">
    <citation type="journal article" date="2015" name="Fish Shellfish Immunol.">
        <title>Early steps in the European eel (Anguilla anguilla)-Vibrio vulnificus interaction in the gills: Role of the RtxA13 toxin.</title>
        <authorList>
            <person name="Callol A."/>
            <person name="Pajuelo D."/>
            <person name="Ebbesson L."/>
            <person name="Teles M."/>
            <person name="MacKenzie S."/>
            <person name="Amaro C."/>
        </authorList>
    </citation>
    <scope>NUCLEOTIDE SEQUENCE</scope>
</reference>
<dbReference type="EMBL" id="GBXM01079612">
    <property type="protein sequence ID" value="JAH28965.1"/>
    <property type="molecule type" value="Transcribed_RNA"/>
</dbReference>
<protein>
    <submittedName>
        <fullName evidence="1">Uncharacterized protein</fullName>
    </submittedName>
</protein>
<reference evidence="1" key="1">
    <citation type="submission" date="2014-11" db="EMBL/GenBank/DDBJ databases">
        <authorList>
            <person name="Amaro Gonzalez C."/>
        </authorList>
    </citation>
    <scope>NUCLEOTIDE SEQUENCE</scope>
</reference>
<sequence>MMARSSPLGSSPQTAPVALSHTLRQVHYLLVKRRLCIIRLEVL</sequence>
<accession>A0A0E9RKJ0</accession>
<organism evidence="1">
    <name type="scientific">Anguilla anguilla</name>
    <name type="common">European freshwater eel</name>
    <name type="synonym">Muraena anguilla</name>
    <dbReference type="NCBI Taxonomy" id="7936"/>
    <lineage>
        <taxon>Eukaryota</taxon>
        <taxon>Metazoa</taxon>
        <taxon>Chordata</taxon>
        <taxon>Craniata</taxon>
        <taxon>Vertebrata</taxon>
        <taxon>Euteleostomi</taxon>
        <taxon>Actinopterygii</taxon>
        <taxon>Neopterygii</taxon>
        <taxon>Teleostei</taxon>
        <taxon>Anguilliformes</taxon>
        <taxon>Anguillidae</taxon>
        <taxon>Anguilla</taxon>
    </lineage>
</organism>
<proteinExistence type="predicted"/>
<evidence type="ECO:0000313" key="1">
    <source>
        <dbReference type="EMBL" id="JAH28965.1"/>
    </source>
</evidence>
<dbReference type="AlphaFoldDB" id="A0A0E9RKJ0"/>